<evidence type="ECO:0000256" key="3">
    <source>
        <dbReference type="ARBA" id="ARBA00022777"/>
    </source>
</evidence>
<evidence type="ECO:0000313" key="6">
    <source>
        <dbReference type="Proteomes" id="UP000242642"/>
    </source>
</evidence>
<dbReference type="AlphaFoldDB" id="A0A1H9Z8V0"/>
<dbReference type="EMBL" id="FOHV01000003">
    <property type="protein sequence ID" value="SES78020.1"/>
    <property type="molecule type" value="Genomic_DNA"/>
</dbReference>
<evidence type="ECO:0000256" key="2">
    <source>
        <dbReference type="ARBA" id="ARBA00022679"/>
    </source>
</evidence>
<name>A0A1H9Z8V0_9GAMM</name>
<dbReference type="PANTHER" id="PTHR37419">
    <property type="entry name" value="SERINE/THREONINE-PROTEIN KINASE TOXIN HIPA"/>
    <property type="match status" value="1"/>
</dbReference>
<keyword evidence="2" id="KW-0808">Transferase</keyword>
<dbReference type="InterPro" id="IPR012893">
    <property type="entry name" value="HipA-like_C"/>
</dbReference>
<gene>
    <name evidence="5" type="ORF">SAMN02583745_00477</name>
</gene>
<keyword evidence="6" id="KW-1185">Reference proteome</keyword>
<dbReference type="RefSeq" id="WP_245711003.1">
    <property type="nucleotide sequence ID" value="NZ_FOHV01000003.1"/>
</dbReference>
<keyword evidence="3 5" id="KW-0418">Kinase</keyword>
<dbReference type="GO" id="GO:0004674">
    <property type="term" value="F:protein serine/threonine kinase activity"/>
    <property type="evidence" value="ECO:0007669"/>
    <property type="project" value="TreeGrafter"/>
</dbReference>
<evidence type="ECO:0000259" key="4">
    <source>
        <dbReference type="Pfam" id="PF07804"/>
    </source>
</evidence>
<dbReference type="InterPro" id="IPR052028">
    <property type="entry name" value="HipA_Ser/Thr_kinase"/>
</dbReference>
<protein>
    <submittedName>
        <fullName evidence="5">Serine/threonine-protein kinase HipA</fullName>
    </submittedName>
</protein>
<comment type="similarity">
    <text evidence="1">Belongs to the HipA Ser/Thr kinase family.</text>
</comment>
<organism evidence="5 6">
    <name type="scientific">Thorsellia anophelis DSM 18579</name>
    <dbReference type="NCBI Taxonomy" id="1123402"/>
    <lineage>
        <taxon>Bacteria</taxon>
        <taxon>Pseudomonadati</taxon>
        <taxon>Pseudomonadota</taxon>
        <taxon>Gammaproteobacteria</taxon>
        <taxon>Enterobacterales</taxon>
        <taxon>Thorselliaceae</taxon>
        <taxon>Thorsellia</taxon>
    </lineage>
</organism>
<feature type="domain" description="HipA-like C-terminal" evidence="4">
    <location>
        <begin position="53"/>
        <end position="251"/>
    </location>
</feature>
<dbReference type="PANTHER" id="PTHR37419:SF8">
    <property type="entry name" value="TOXIN YJJJ"/>
    <property type="match status" value="1"/>
</dbReference>
<reference evidence="6" key="1">
    <citation type="submission" date="2016-10" db="EMBL/GenBank/DDBJ databases">
        <authorList>
            <person name="Varghese N."/>
            <person name="Submissions S."/>
        </authorList>
    </citation>
    <scope>NUCLEOTIDE SEQUENCE [LARGE SCALE GENOMIC DNA]</scope>
    <source>
        <strain evidence="6">DSM 18579</strain>
    </source>
</reference>
<dbReference type="Pfam" id="PF07804">
    <property type="entry name" value="HipA_C"/>
    <property type="match status" value="1"/>
</dbReference>
<proteinExistence type="inferred from homology"/>
<dbReference type="STRING" id="1123402.SAMN02583745_00477"/>
<accession>A0A1H9Z8V0</accession>
<evidence type="ECO:0000313" key="5">
    <source>
        <dbReference type="EMBL" id="SES78020.1"/>
    </source>
</evidence>
<sequence length="338" mass="38543">MAPIGHLRIKEAVPSKEEVMDDLYFSIDEVINRGSNFLDYAAHRGAIAGGATGAGGEAPKLLLRHSKEKGIWIDTLQDNSINQDKHYLVKYPRGARTEIDCNILRAEYYYYHVLHEFGFNTIDIDQMRLEEGIAYPSLWIPRFDVRFNQSGQLERLAMESVYSVLNKEQGSYLEHSETIRALIAIIENSDMVVNQQFKFNKSAFVIEWVKRNLLNIIFGNSDNHARNTAFIRYHGEITLAPIYDFAPMAADPEGVVRTIKWPKSCELGGRYHFGKIVALLSDLVDTEQLWTELRVIANQCLKLENILAEKGVPTQILTHPNIGFFAIKERLNAWGLLE</sequence>
<dbReference type="GO" id="GO:0005829">
    <property type="term" value="C:cytosol"/>
    <property type="evidence" value="ECO:0007669"/>
    <property type="project" value="TreeGrafter"/>
</dbReference>
<dbReference type="Gene3D" id="1.10.1070.20">
    <property type="match status" value="1"/>
</dbReference>
<evidence type="ECO:0000256" key="1">
    <source>
        <dbReference type="ARBA" id="ARBA00010164"/>
    </source>
</evidence>
<dbReference type="Proteomes" id="UP000242642">
    <property type="component" value="Unassembled WGS sequence"/>
</dbReference>